<gene>
    <name evidence="15" type="ORF">HOLleu_14478</name>
</gene>
<feature type="transmembrane region" description="Helical" evidence="13">
    <location>
        <begin position="122"/>
        <end position="141"/>
    </location>
</feature>
<evidence type="ECO:0000256" key="13">
    <source>
        <dbReference type="SAM" id="Phobius"/>
    </source>
</evidence>
<dbReference type="OrthoDB" id="2419613at2759"/>
<dbReference type="InterPro" id="IPR045150">
    <property type="entry name" value="CYB561D1/2"/>
</dbReference>
<keyword evidence="5 13" id="KW-0812">Transmembrane</keyword>
<comment type="caution">
    <text evidence="15">The sequence shown here is derived from an EMBL/GenBank/DDBJ whole genome shotgun (WGS) entry which is preliminary data.</text>
</comment>
<evidence type="ECO:0000256" key="8">
    <source>
        <dbReference type="ARBA" id="ARBA00022989"/>
    </source>
</evidence>
<dbReference type="Pfam" id="PF03188">
    <property type="entry name" value="Cytochrom_B561"/>
    <property type="match status" value="1"/>
</dbReference>
<feature type="transmembrane region" description="Helical" evidence="13">
    <location>
        <begin position="161"/>
        <end position="182"/>
    </location>
</feature>
<keyword evidence="10 13" id="KW-0472">Membrane</keyword>
<dbReference type="EC" id="7.2.1.3" evidence="11"/>
<reference evidence="15" key="1">
    <citation type="submission" date="2021-10" db="EMBL/GenBank/DDBJ databases">
        <title>Tropical sea cucumber genome reveals ecological adaptation and Cuvierian tubules defense mechanism.</title>
        <authorList>
            <person name="Chen T."/>
        </authorList>
    </citation>
    <scope>NUCLEOTIDE SEQUENCE</scope>
    <source>
        <strain evidence="15">Nanhai2018</strain>
        <tissue evidence="15">Muscle</tissue>
    </source>
</reference>
<evidence type="ECO:0000256" key="6">
    <source>
        <dbReference type="ARBA" id="ARBA00022723"/>
    </source>
</evidence>
<keyword evidence="7" id="KW-0249">Electron transport</keyword>
<evidence type="ECO:0000256" key="10">
    <source>
        <dbReference type="ARBA" id="ARBA00023136"/>
    </source>
</evidence>
<feature type="transmembrane region" description="Helical" evidence="13">
    <location>
        <begin position="336"/>
        <end position="358"/>
    </location>
</feature>
<dbReference type="PANTHER" id="PTHR15422">
    <property type="entry name" value="OS05G0565100 PROTEIN"/>
    <property type="match status" value="1"/>
</dbReference>
<dbReference type="Proteomes" id="UP001152320">
    <property type="component" value="Chromosome 6"/>
</dbReference>
<feature type="compositionally biased region" description="Polar residues" evidence="12">
    <location>
        <begin position="304"/>
        <end position="319"/>
    </location>
</feature>
<protein>
    <recommendedName>
        <fullName evidence="11">ascorbate ferrireductase (transmembrane)</fullName>
        <ecNumber evidence="11">7.2.1.3</ecNumber>
    </recommendedName>
</protein>
<feature type="region of interest" description="Disordered" evidence="12">
    <location>
        <begin position="304"/>
        <end position="324"/>
    </location>
</feature>
<comment type="subcellular location">
    <subcellularLocation>
        <location evidence="2">Membrane</location>
        <topology evidence="2">Multi-pass membrane protein</topology>
    </subcellularLocation>
</comment>
<dbReference type="GO" id="GO:0016020">
    <property type="term" value="C:membrane"/>
    <property type="evidence" value="ECO:0007669"/>
    <property type="project" value="UniProtKB-SubCell"/>
</dbReference>
<keyword evidence="4" id="KW-0349">Heme</keyword>
<dbReference type="PROSITE" id="PS50939">
    <property type="entry name" value="CYTOCHROME_B561"/>
    <property type="match status" value="1"/>
</dbReference>
<dbReference type="CDD" id="cd08760">
    <property type="entry name" value="Cyt_b561_FRRS1_like"/>
    <property type="match status" value="1"/>
</dbReference>
<dbReference type="AlphaFoldDB" id="A0A9Q1HBR3"/>
<comment type="cofactor">
    <cofactor evidence="1">
        <name>heme b</name>
        <dbReference type="ChEBI" id="CHEBI:60344"/>
    </cofactor>
</comment>
<dbReference type="EMBL" id="JAIZAY010000006">
    <property type="protein sequence ID" value="KAJ8040244.1"/>
    <property type="molecule type" value="Genomic_DNA"/>
</dbReference>
<keyword evidence="6" id="KW-0479">Metal-binding</keyword>
<keyword evidence="9" id="KW-0408">Iron</keyword>
<dbReference type="GO" id="GO:0020037">
    <property type="term" value="F:heme binding"/>
    <property type="evidence" value="ECO:0007669"/>
    <property type="project" value="TreeGrafter"/>
</dbReference>
<evidence type="ECO:0000256" key="1">
    <source>
        <dbReference type="ARBA" id="ARBA00001970"/>
    </source>
</evidence>
<feature type="transmembrane region" description="Helical" evidence="13">
    <location>
        <begin position="194"/>
        <end position="216"/>
    </location>
</feature>
<name>A0A9Q1HBR3_HOLLE</name>
<keyword evidence="16" id="KW-1185">Reference proteome</keyword>
<dbReference type="GO" id="GO:0140571">
    <property type="term" value="F:transmembrane ascorbate ferrireductase activity"/>
    <property type="evidence" value="ECO:0007669"/>
    <property type="project" value="UniProtKB-EC"/>
</dbReference>
<evidence type="ECO:0000256" key="9">
    <source>
        <dbReference type="ARBA" id="ARBA00023004"/>
    </source>
</evidence>
<sequence>MLANSDVYACTSENEVVRSANGNGRDNSPLGLIGVSEQNVVMENGIINCSFIRQLSVEGEDSFFDLSSPNMYTAILAWGGSVQNGVLGRHTDREASASEIDFTENSAVVSGSNPLAKIHGCFMVLAWLGFASIGITTARFFKKSLPGEICGKPSWFAIHRFCMASVVVLFVLATIFIFIHAQRYIAPSEGSIKFTHAILGTLVVVLGLVNVIMALFRPHPGEPKRPIFNWAHWGVGTSAYLIGAITILLGTSNRESQGNDRLLDSVPEFVFWVVVGGVFFHLVIWLILTIIDLSKKKVEQSQDIQLPNKSGSDPTSGSTRALADPGATEEPAIKRVVYGIYFIVVAVIVIVVVVGIGVGV</sequence>
<organism evidence="15 16">
    <name type="scientific">Holothuria leucospilota</name>
    <name type="common">Black long sea cucumber</name>
    <name type="synonym">Mertensiothuria leucospilota</name>
    <dbReference type="NCBI Taxonomy" id="206669"/>
    <lineage>
        <taxon>Eukaryota</taxon>
        <taxon>Metazoa</taxon>
        <taxon>Echinodermata</taxon>
        <taxon>Eleutherozoa</taxon>
        <taxon>Echinozoa</taxon>
        <taxon>Holothuroidea</taxon>
        <taxon>Aspidochirotacea</taxon>
        <taxon>Aspidochirotida</taxon>
        <taxon>Holothuriidae</taxon>
        <taxon>Holothuria</taxon>
    </lineage>
</organism>
<dbReference type="Gene3D" id="1.20.120.1770">
    <property type="match status" value="1"/>
</dbReference>
<evidence type="ECO:0000256" key="11">
    <source>
        <dbReference type="ARBA" id="ARBA00024225"/>
    </source>
</evidence>
<dbReference type="GO" id="GO:0140575">
    <property type="term" value="F:transmembrane monodehydroascorbate reductase activity"/>
    <property type="evidence" value="ECO:0007669"/>
    <property type="project" value="InterPro"/>
</dbReference>
<evidence type="ECO:0000313" key="15">
    <source>
        <dbReference type="EMBL" id="KAJ8040244.1"/>
    </source>
</evidence>
<dbReference type="PANTHER" id="PTHR15422:SF24">
    <property type="entry name" value="DOMON RELATED DOMAIN-CONTAINING PROTEIN"/>
    <property type="match status" value="1"/>
</dbReference>
<keyword evidence="8 13" id="KW-1133">Transmembrane helix</keyword>
<evidence type="ECO:0000313" key="16">
    <source>
        <dbReference type="Proteomes" id="UP001152320"/>
    </source>
</evidence>
<keyword evidence="3" id="KW-0813">Transport</keyword>
<evidence type="ECO:0000259" key="14">
    <source>
        <dbReference type="PROSITE" id="PS50939"/>
    </source>
</evidence>
<proteinExistence type="predicted"/>
<dbReference type="SMART" id="SM00665">
    <property type="entry name" value="B561"/>
    <property type="match status" value="1"/>
</dbReference>
<feature type="transmembrane region" description="Helical" evidence="13">
    <location>
        <begin position="228"/>
        <end position="249"/>
    </location>
</feature>
<feature type="transmembrane region" description="Helical" evidence="13">
    <location>
        <begin position="269"/>
        <end position="291"/>
    </location>
</feature>
<evidence type="ECO:0000256" key="12">
    <source>
        <dbReference type="SAM" id="MobiDB-lite"/>
    </source>
</evidence>
<feature type="domain" description="Cytochrome b561" evidence="14">
    <location>
        <begin position="83"/>
        <end position="291"/>
    </location>
</feature>
<evidence type="ECO:0000256" key="7">
    <source>
        <dbReference type="ARBA" id="ARBA00022982"/>
    </source>
</evidence>
<evidence type="ECO:0000256" key="2">
    <source>
        <dbReference type="ARBA" id="ARBA00004141"/>
    </source>
</evidence>
<evidence type="ECO:0000256" key="5">
    <source>
        <dbReference type="ARBA" id="ARBA00022692"/>
    </source>
</evidence>
<accession>A0A9Q1HBR3</accession>
<dbReference type="InterPro" id="IPR006593">
    <property type="entry name" value="Cyt_b561/ferric_Rdtase_TM"/>
</dbReference>
<dbReference type="GO" id="GO:0046872">
    <property type="term" value="F:metal ion binding"/>
    <property type="evidence" value="ECO:0007669"/>
    <property type="project" value="UniProtKB-KW"/>
</dbReference>
<evidence type="ECO:0000256" key="3">
    <source>
        <dbReference type="ARBA" id="ARBA00022448"/>
    </source>
</evidence>
<evidence type="ECO:0000256" key="4">
    <source>
        <dbReference type="ARBA" id="ARBA00022617"/>
    </source>
</evidence>